<accession>A0ABW4FHY5</accession>
<proteinExistence type="predicted"/>
<protein>
    <submittedName>
        <fullName evidence="1">Uncharacterized protein</fullName>
    </submittedName>
</protein>
<dbReference type="RefSeq" id="WP_343975639.1">
    <property type="nucleotide sequence ID" value="NZ_BAAAJG010000008.1"/>
</dbReference>
<sequence length="62" mass="7055">MTDPTDEPTPLCHRCATPRPASGAARLAWACEREPDGERWLCPGCARRHAREIEARLAPEWW</sequence>
<name>A0ABW4FHY5_9PSEU</name>
<dbReference type="Proteomes" id="UP001597145">
    <property type="component" value="Unassembled WGS sequence"/>
</dbReference>
<evidence type="ECO:0000313" key="2">
    <source>
        <dbReference type="Proteomes" id="UP001597145"/>
    </source>
</evidence>
<dbReference type="EMBL" id="JBHUCP010000004">
    <property type="protein sequence ID" value="MFD1529336.1"/>
    <property type="molecule type" value="Genomic_DNA"/>
</dbReference>
<reference evidence="2" key="1">
    <citation type="journal article" date="2019" name="Int. J. Syst. Evol. Microbiol.">
        <title>The Global Catalogue of Microorganisms (GCM) 10K type strain sequencing project: providing services to taxonomists for standard genome sequencing and annotation.</title>
        <authorList>
            <consortium name="The Broad Institute Genomics Platform"/>
            <consortium name="The Broad Institute Genome Sequencing Center for Infectious Disease"/>
            <person name="Wu L."/>
            <person name="Ma J."/>
        </authorList>
    </citation>
    <scope>NUCLEOTIDE SEQUENCE [LARGE SCALE GENOMIC DNA]</scope>
    <source>
        <strain evidence="2">JCM 12165</strain>
    </source>
</reference>
<keyword evidence="2" id="KW-1185">Reference proteome</keyword>
<organism evidence="1 2">
    <name type="scientific">Pseudonocardia aurantiaca</name>
    <dbReference type="NCBI Taxonomy" id="75290"/>
    <lineage>
        <taxon>Bacteria</taxon>
        <taxon>Bacillati</taxon>
        <taxon>Actinomycetota</taxon>
        <taxon>Actinomycetes</taxon>
        <taxon>Pseudonocardiales</taxon>
        <taxon>Pseudonocardiaceae</taxon>
        <taxon>Pseudonocardia</taxon>
    </lineage>
</organism>
<comment type="caution">
    <text evidence="1">The sequence shown here is derived from an EMBL/GenBank/DDBJ whole genome shotgun (WGS) entry which is preliminary data.</text>
</comment>
<evidence type="ECO:0000313" key="1">
    <source>
        <dbReference type="EMBL" id="MFD1529336.1"/>
    </source>
</evidence>
<gene>
    <name evidence="1" type="ORF">ACFSCY_07760</name>
</gene>